<sequence length="119" mass="13157">ILSGFLQNERCTVLNVYAPSTGQNTFLSKLNLVLSEFAGDPILLGGDLNLVSNALLLRSGRSLPSDRALSNALTEVQNSRALADIWRVVNPDKQEYTFYSHAHNSYSRIDYLLLSRSLG</sequence>
<dbReference type="Gene3D" id="3.60.10.10">
    <property type="entry name" value="Endonuclease/exonuclease/phosphatase"/>
    <property type="match status" value="1"/>
</dbReference>
<dbReference type="AlphaFoldDB" id="A0A671THZ8"/>
<dbReference type="GeneTree" id="ENSGT00990000207785"/>
<evidence type="ECO:0000313" key="2">
    <source>
        <dbReference type="Ensembl" id="ENSSAUP00010000881.1"/>
    </source>
</evidence>
<dbReference type="Ensembl" id="ENSSAUT00010000926.1">
    <property type="protein sequence ID" value="ENSSAUP00010000881.1"/>
    <property type="gene ID" value="ENSSAUG00010000480.1"/>
</dbReference>
<name>A0A671THZ8_SPAAU</name>
<dbReference type="InParanoid" id="A0A671THZ8"/>
<dbReference type="SUPFAM" id="SSF56219">
    <property type="entry name" value="DNase I-like"/>
    <property type="match status" value="1"/>
</dbReference>
<proteinExistence type="predicted"/>
<evidence type="ECO:0000313" key="3">
    <source>
        <dbReference type="Proteomes" id="UP000472265"/>
    </source>
</evidence>
<dbReference type="InterPro" id="IPR036691">
    <property type="entry name" value="Endo/exonu/phosph_ase_sf"/>
</dbReference>
<accession>A0A671THZ8</accession>
<feature type="domain" description="Endonuclease/exonuclease/phosphatase" evidence="1">
    <location>
        <begin position="18"/>
        <end position="116"/>
    </location>
</feature>
<reference evidence="2" key="3">
    <citation type="submission" date="2025-09" db="UniProtKB">
        <authorList>
            <consortium name="Ensembl"/>
        </authorList>
    </citation>
    <scope>IDENTIFICATION</scope>
</reference>
<reference evidence="2" key="1">
    <citation type="submission" date="2021-04" db="EMBL/GenBank/DDBJ databases">
        <authorList>
            <consortium name="Wellcome Sanger Institute Data Sharing"/>
        </authorList>
    </citation>
    <scope>NUCLEOTIDE SEQUENCE [LARGE SCALE GENOMIC DNA]</scope>
</reference>
<evidence type="ECO:0000259" key="1">
    <source>
        <dbReference type="Pfam" id="PF03372"/>
    </source>
</evidence>
<reference evidence="2" key="2">
    <citation type="submission" date="2025-08" db="UniProtKB">
        <authorList>
            <consortium name="Ensembl"/>
        </authorList>
    </citation>
    <scope>IDENTIFICATION</scope>
</reference>
<dbReference type="InterPro" id="IPR005135">
    <property type="entry name" value="Endo/exonuclease/phosphatase"/>
</dbReference>
<keyword evidence="3" id="KW-1185">Reference proteome</keyword>
<dbReference type="Proteomes" id="UP000472265">
    <property type="component" value="Chromosome 4"/>
</dbReference>
<protein>
    <recommendedName>
        <fullName evidence="1">Endonuclease/exonuclease/phosphatase domain-containing protein</fullName>
    </recommendedName>
</protein>
<dbReference type="Pfam" id="PF03372">
    <property type="entry name" value="Exo_endo_phos"/>
    <property type="match status" value="1"/>
</dbReference>
<dbReference type="OMA" id="FLQNERC"/>
<organism evidence="2 3">
    <name type="scientific">Sparus aurata</name>
    <name type="common">Gilthead sea bream</name>
    <dbReference type="NCBI Taxonomy" id="8175"/>
    <lineage>
        <taxon>Eukaryota</taxon>
        <taxon>Metazoa</taxon>
        <taxon>Chordata</taxon>
        <taxon>Craniata</taxon>
        <taxon>Vertebrata</taxon>
        <taxon>Euteleostomi</taxon>
        <taxon>Actinopterygii</taxon>
        <taxon>Neopterygii</taxon>
        <taxon>Teleostei</taxon>
        <taxon>Neoteleostei</taxon>
        <taxon>Acanthomorphata</taxon>
        <taxon>Eupercaria</taxon>
        <taxon>Spariformes</taxon>
        <taxon>Sparidae</taxon>
        <taxon>Sparus</taxon>
    </lineage>
</organism>
<dbReference type="GO" id="GO:0003824">
    <property type="term" value="F:catalytic activity"/>
    <property type="evidence" value="ECO:0007669"/>
    <property type="project" value="InterPro"/>
</dbReference>